<proteinExistence type="predicted"/>
<organism evidence="1 2">
    <name type="scientific">Staurois parvus</name>
    <dbReference type="NCBI Taxonomy" id="386267"/>
    <lineage>
        <taxon>Eukaryota</taxon>
        <taxon>Metazoa</taxon>
        <taxon>Chordata</taxon>
        <taxon>Craniata</taxon>
        <taxon>Vertebrata</taxon>
        <taxon>Euteleostomi</taxon>
        <taxon>Amphibia</taxon>
        <taxon>Batrachia</taxon>
        <taxon>Anura</taxon>
        <taxon>Neobatrachia</taxon>
        <taxon>Ranoidea</taxon>
        <taxon>Ranidae</taxon>
        <taxon>Staurois</taxon>
    </lineage>
</organism>
<dbReference type="Proteomes" id="UP001162483">
    <property type="component" value="Unassembled WGS sequence"/>
</dbReference>
<keyword evidence="2" id="KW-1185">Reference proteome</keyword>
<reference evidence="1" key="1">
    <citation type="submission" date="2023-05" db="EMBL/GenBank/DDBJ databases">
        <authorList>
            <person name="Stuckert A."/>
        </authorList>
    </citation>
    <scope>NUCLEOTIDE SEQUENCE</scope>
</reference>
<gene>
    <name evidence="1" type="ORF">SPARVUS_LOCUS4402822</name>
</gene>
<name>A0ABN9C6L0_9NEOB</name>
<accession>A0ABN9C6L0</accession>
<feature type="non-terminal residue" evidence="1">
    <location>
        <position position="54"/>
    </location>
</feature>
<dbReference type="EMBL" id="CATNWA010008175">
    <property type="protein sequence ID" value="CAI9555583.1"/>
    <property type="molecule type" value="Genomic_DNA"/>
</dbReference>
<sequence length="54" mass="6027">MPSLPSDPVLPVTKEGTNEIEVGVDEEGFIYLSFENPEPVDNPQFLWSKDYKGA</sequence>
<protein>
    <submittedName>
        <fullName evidence="1">Uncharacterized protein</fullName>
    </submittedName>
</protein>
<comment type="caution">
    <text evidence="1">The sequence shown here is derived from an EMBL/GenBank/DDBJ whole genome shotgun (WGS) entry which is preliminary data.</text>
</comment>
<evidence type="ECO:0000313" key="2">
    <source>
        <dbReference type="Proteomes" id="UP001162483"/>
    </source>
</evidence>
<evidence type="ECO:0000313" key="1">
    <source>
        <dbReference type="EMBL" id="CAI9555583.1"/>
    </source>
</evidence>